<keyword evidence="4" id="KW-1185">Reference proteome</keyword>
<comment type="similarity">
    <text evidence="1">Belongs to the RelE toxin family.</text>
</comment>
<dbReference type="Gene3D" id="3.30.2310.20">
    <property type="entry name" value="RelE-like"/>
    <property type="match status" value="1"/>
</dbReference>
<evidence type="ECO:0000256" key="1">
    <source>
        <dbReference type="ARBA" id="ARBA00006226"/>
    </source>
</evidence>
<sequence length="103" mass="12465">MVYNIKLSPIAESDLDSIVSYYHTLNPSTAKRYFREIFIKIRSLKDFPLIGRIVPECMDIYYDKYRELIYENYRIIYRIEADVIYIIRILDARMDMDFTIFGL</sequence>
<keyword evidence="2" id="KW-1277">Toxin-antitoxin system</keyword>
<evidence type="ECO:0000256" key="2">
    <source>
        <dbReference type="ARBA" id="ARBA00022649"/>
    </source>
</evidence>
<dbReference type="InterPro" id="IPR035093">
    <property type="entry name" value="RelE/ParE_toxin_dom_sf"/>
</dbReference>
<proteinExistence type="inferred from homology"/>
<dbReference type="SUPFAM" id="SSF143011">
    <property type="entry name" value="RelE-like"/>
    <property type="match status" value="1"/>
</dbReference>
<gene>
    <name evidence="3" type="ORF">HNR50_002399</name>
</gene>
<dbReference type="Pfam" id="PF05016">
    <property type="entry name" value="ParE_toxin"/>
    <property type="match status" value="1"/>
</dbReference>
<dbReference type="InterPro" id="IPR007712">
    <property type="entry name" value="RelE/ParE_toxin"/>
</dbReference>
<dbReference type="InterPro" id="IPR051803">
    <property type="entry name" value="TA_system_RelE-like_toxin"/>
</dbReference>
<comment type="caution">
    <text evidence="3">The sequence shown here is derived from an EMBL/GenBank/DDBJ whole genome shotgun (WGS) entry which is preliminary data.</text>
</comment>
<reference evidence="3 4" key="1">
    <citation type="submission" date="2020-08" db="EMBL/GenBank/DDBJ databases">
        <title>Genomic Encyclopedia of Type Strains, Phase IV (KMG-IV): sequencing the most valuable type-strain genomes for metagenomic binning, comparative biology and taxonomic classification.</title>
        <authorList>
            <person name="Goeker M."/>
        </authorList>
    </citation>
    <scope>NUCLEOTIDE SEQUENCE [LARGE SCALE GENOMIC DNA]</scope>
    <source>
        <strain evidence="3 4">DSM 2461</strain>
    </source>
</reference>
<dbReference type="PANTHER" id="PTHR33755">
    <property type="entry name" value="TOXIN PARE1-RELATED"/>
    <property type="match status" value="1"/>
</dbReference>
<name>A0A841RAH4_9SPIO</name>
<evidence type="ECO:0000313" key="4">
    <source>
        <dbReference type="Proteomes" id="UP000587760"/>
    </source>
</evidence>
<dbReference type="Proteomes" id="UP000587760">
    <property type="component" value="Unassembled WGS sequence"/>
</dbReference>
<dbReference type="EMBL" id="JACHGJ010000004">
    <property type="protein sequence ID" value="MBB6480726.1"/>
    <property type="molecule type" value="Genomic_DNA"/>
</dbReference>
<organism evidence="3 4">
    <name type="scientific">Spirochaeta isovalerica</name>
    <dbReference type="NCBI Taxonomy" id="150"/>
    <lineage>
        <taxon>Bacteria</taxon>
        <taxon>Pseudomonadati</taxon>
        <taxon>Spirochaetota</taxon>
        <taxon>Spirochaetia</taxon>
        <taxon>Spirochaetales</taxon>
        <taxon>Spirochaetaceae</taxon>
        <taxon>Spirochaeta</taxon>
    </lineage>
</organism>
<dbReference type="AlphaFoldDB" id="A0A841RAH4"/>
<evidence type="ECO:0000313" key="3">
    <source>
        <dbReference type="EMBL" id="MBB6480726.1"/>
    </source>
</evidence>
<dbReference type="RefSeq" id="WP_184746989.1">
    <property type="nucleotide sequence ID" value="NZ_JACHGJ010000004.1"/>
</dbReference>
<protein>
    <submittedName>
        <fullName evidence="3">Plasmid stabilization system protein ParE</fullName>
    </submittedName>
</protein>
<accession>A0A841RAH4</accession>